<organism evidence="10 11">
    <name type="scientific">Amygdalobacter indicium</name>
    <dbReference type="NCBI Taxonomy" id="3029272"/>
    <lineage>
        <taxon>Bacteria</taxon>
        <taxon>Bacillati</taxon>
        <taxon>Bacillota</taxon>
        <taxon>Clostridia</taxon>
        <taxon>Eubacteriales</taxon>
        <taxon>Oscillospiraceae</taxon>
        <taxon>Amygdalobacter</taxon>
    </lineage>
</organism>
<dbReference type="SUPFAM" id="SSF90123">
    <property type="entry name" value="ABC transporter transmembrane region"/>
    <property type="match status" value="1"/>
</dbReference>
<accession>A0ABY8C9N9</accession>
<evidence type="ECO:0000256" key="6">
    <source>
        <dbReference type="ARBA" id="ARBA00023136"/>
    </source>
</evidence>
<evidence type="ECO:0000313" key="10">
    <source>
        <dbReference type="EMBL" id="WEG36122.1"/>
    </source>
</evidence>
<dbReference type="RefSeq" id="WP_315572128.1">
    <property type="nucleotide sequence ID" value="NZ_CP118868.1"/>
</dbReference>
<dbReference type="PROSITE" id="PS50929">
    <property type="entry name" value="ABC_TM1F"/>
    <property type="match status" value="1"/>
</dbReference>
<dbReference type="SUPFAM" id="SSF52540">
    <property type="entry name" value="P-loop containing nucleoside triphosphate hydrolases"/>
    <property type="match status" value="1"/>
</dbReference>
<comment type="subcellular location">
    <subcellularLocation>
        <location evidence="1">Cell membrane</location>
        <topology evidence="1">Multi-pass membrane protein</topology>
    </subcellularLocation>
</comment>
<feature type="transmembrane region" description="Helical" evidence="7">
    <location>
        <begin position="171"/>
        <end position="191"/>
    </location>
</feature>
<dbReference type="Gene3D" id="1.20.1560.10">
    <property type="entry name" value="ABC transporter type 1, transmembrane domain"/>
    <property type="match status" value="1"/>
</dbReference>
<keyword evidence="5 7" id="KW-1133">Transmembrane helix</keyword>
<gene>
    <name evidence="10" type="ORF">PYS61_02850</name>
</gene>
<dbReference type="InterPro" id="IPR036640">
    <property type="entry name" value="ABC1_TM_sf"/>
</dbReference>
<evidence type="ECO:0000256" key="3">
    <source>
        <dbReference type="ARBA" id="ARBA00022741"/>
    </source>
</evidence>
<dbReference type="Pfam" id="PF00664">
    <property type="entry name" value="ABC_membrane"/>
    <property type="match status" value="1"/>
</dbReference>
<dbReference type="GO" id="GO:0005524">
    <property type="term" value="F:ATP binding"/>
    <property type="evidence" value="ECO:0007669"/>
    <property type="project" value="UniProtKB-KW"/>
</dbReference>
<dbReference type="InterPro" id="IPR003439">
    <property type="entry name" value="ABC_transporter-like_ATP-bd"/>
</dbReference>
<keyword evidence="4 10" id="KW-0067">ATP-binding</keyword>
<protein>
    <submittedName>
        <fullName evidence="10">ABC transporter ATP-binding protein</fullName>
    </submittedName>
</protein>
<feature type="transmembrane region" description="Helical" evidence="7">
    <location>
        <begin position="69"/>
        <end position="87"/>
    </location>
</feature>
<evidence type="ECO:0000259" key="9">
    <source>
        <dbReference type="PROSITE" id="PS50929"/>
    </source>
</evidence>
<evidence type="ECO:0000256" key="2">
    <source>
        <dbReference type="ARBA" id="ARBA00022692"/>
    </source>
</evidence>
<feature type="transmembrane region" description="Helical" evidence="7">
    <location>
        <begin position="21"/>
        <end position="49"/>
    </location>
</feature>
<sequence length="561" mass="61427">MKERRSGLAIMRRLIVLVKPLSGVMALAVLLGVTGFLCAIFLPILGAAAVSEIATAAEYINSPFAFRLSWRQIALIMVIIAALRGVLHYGEQYCNHYIAFRLLALIRHQVFAKLRQLCPAKLEGKNKGDLIAIITADIELLEVFFAHTISPIAIAFLTSLIMLLFIGAQHWLAGIIALVAYIVVGVILPLWNGKRGAQNGLALRNTVADLDTFVLDSLYGMDEIIQYGQGEQEQAKLTAKTQKLSQYQQKMSEFSGSEKSIRNLIIQFFSWLLFFVMCVLYKQGTVSFTNVLLATTAIFSSFGPLAALSSLSNGLNQTLASGERVLSLLEEKAEVEEETQGLEVNYTGTEIKQVSFAYQEKPVLSDVSLAIKQGQVLGIYGASGSGKSTLLKLLMRFYDVNSGEILVSQENIKAINTSSLRRMMSYVTQETQIFSTTILDNIKVAKLNATTAEVEAAAKKAGLHDFVLSLPQAYRTHIGELGDTLSDGEKQRIGLARAFLHEADLILLDEPTSNLDALNEGIILDSLEAAVASESDKTIVLVSHRRSTLSIADRIFALKKA</sequence>
<dbReference type="PANTHER" id="PTHR43394">
    <property type="entry name" value="ATP-DEPENDENT PERMEASE MDL1, MITOCHONDRIAL"/>
    <property type="match status" value="1"/>
</dbReference>
<evidence type="ECO:0000256" key="7">
    <source>
        <dbReference type="SAM" id="Phobius"/>
    </source>
</evidence>
<dbReference type="EMBL" id="CP118868">
    <property type="protein sequence ID" value="WEG36122.1"/>
    <property type="molecule type" value="Genomic_DNA"/>
</dbReference>
<dbReference type="InterPro" id="IPR011527">
    <property type="entry name" value="ABC1_TM_dom"/>
</dbReference>
<evidence type="ECO:0000259" key="8">
    <source>
        <dbReference type="PROSITE" id="PS50893"/>
    </source>
</evidence>
<feature type="transmembrane region" description="Helical" evidence="7">
    <location>
        <begin position="264"/>
        <end position="282"/>
    </location>
</feature>
<dbReference type="Gene3D" id="3.40.50.300">
    <property type="entry name" value="P-loop containing nucleotide triphosphate hydrolases"/>
    <property type="match status" value="1"/>
</dbReference>
<keyword evidence="3" id="KW-0547">Nucleotide-binding</keyword>
<dbReference type="InterPro" id="IPR027417">
    <property type="entry name" value="P-loop_NTPase"/>
</dbReference>
<evidence type="ECO:0000256" key="5">
    <source>
        <dbReference type="ARBA" id="ARBA00022989"/>
    </source>
</evidence>
<evidence type="ECO:0000313" key="11">
    <source>
        <dbReference type="Proteomes" id="UP001220478"/>
    </source>
</evidence>
<keyword evidence="6 7" id="KW-0472">Membrane</keyword>
<evidence type="ECO:0000256" key="4">
    <source>
        <dbReference type="ARBA" id="ARBA00022840"/>
    </source>
</evidence>
<name>A0ABY8C9N9_9FIRM</name>
<keyword evidence="11" id="KW-1185">Reference proteome</keyword>
<dbReference type="Proteomes" id="UP001220478">
    <property type="component" value="Chromosome"/>
</dbReference>
<reference evidence="10 11" key="1">
    <citation type="submission" date="2023-02" db="EMBL/GenBank/DDBJ databases">
        <title>Novel Oscillospiraceae bacterial genomes.</title>
        <authorList>
            <person name="Srinivasan S."/>
            <person name="Austin M.N."/>
            <person name="Fiedler T.L."/>
            <person name="Strenk S.M."/>
            <person name="Agnew K.J."/>
            <person name="Nagana Gowda G.A."/>
            <person name="Raftery D."/>
            <person name="Beamer M.A."/>
            <person name="Achilles S.L."/>
            <person name="Wiesenfeld H.C."/>
            <person name="Fredricks D.N."/>
            <person name="Hillier S.L."/>
        </authorList>
    </citation>
    <scope>NUCLEOTIDE SEQUENCE [LARGE SCALE GENOMIC DNA]</scope>
    <source>
        <strain evidence="10 11">CHIC02 1186E3-8</strain>
    </source>
</reference>
<keyword evidence="2 7" id="KW-0812">Transmembrane</keyword>
<feature type="transmembrane region" description="Helical" evidence="7">
    <location>
        <begin position="143"/>
        <end position="165"/>
    </location>
</feature>
<dbReference type="PROSITE" id="PS50893">
    <property type="entry name" value="ABC_TRANSPORTER_2"/>
    <property type="match status" value="1"/>
</dbReference>
<proteinExistence type="predicted"/>
<dbReference type="Pfam" id="PF00005">
    <property type="entry name" value="ABC_tran"/>
    <property type="match status" value="1"/>
</dbReference>
<dbReference type="CDD" id="cd03228">
    <property type="entry name" value="ABCC_MRP_Like"/>
    <property type="match status" value="1"/>
</dbReference>
<feature type="transmembrane region" description="Helical" evidence="7">
    <location>
        <begin position="288"/>
        <end position="308"/>
    </location>
</feature>
<evidence type="ECO:0000256" key="1">
    <source>
        <dbReference type="ARBA" id="ARBA00004651"/>
    </source>
</evidence>
<dbReference type="InterPro" id="IPR003593">
    <property type="entry name" value="AAA+_ATPase"/>
</dbReference>
<dbReference type="InterPro" id="IPR039421">
    <property type="entry name" value="Type_1_exporter"/>
</dbReference>
<dbReference type="PANTHER" id="PTHR43394:SF1">
    <property type="entry name" value="ATP-BINDING CASSETTE SUB-FAMILY B MEMBER 10, MITOCHONDRIAL"/>
    <property type="match status" value="1"/>
</dbReference>
<feature type="domain" description="ABC transporter" evidence="8">
    <location>
        <begin position="349"/>
        <end position="561"/>
    </location>
</feature>
<dbReference type="SMART" id="SM00382">
    <property type="entry name" value="AAA"/>
    <property type="match status" value="1"/>
</dbReference>
<feature type="domain" description="ABC transmembrane type-1" evidence="9">
    <location>
        <begin position="26"/>
        <end position="317"/>
    </location>
</feature>